<dbReference type="InterPro" id="IPR039429">
    <property type="entry name" value="SHMT-like_dom"/>
</dbReference>
<comment type="caution">
    <text evidence="6">The sequence shown here is derived from an EMBL/GenBank/DDBJ whole genome shotgun (WGS) entry which is preliminary data.</text>
</comment>
<accession>A0A2H0X124</accession>
<comment type="similarity">
    <text evidence="3">Belongs to the SHMT family.</text>
</comment>
<sequence length="402" mass="44005">MNLQQTDPEIFALIQSEEARQTKDIAMIPSENFVSGAVREAVGSVLMNKYSEGQPFKRYYQGNQYIDQIESLAESRALEAFGLKDTDWHVNVQAVTGSIANFAVYAALLNPGDKMLGMSLYDGGHLSHGWKLPEGKPISFTARIYDTYFYSVDPTTKVFDYDNIERIAKEVRPKILISGGTAYPREIDYKRMREIADSVGAIYMADVAHEAGLIVGRANSSPFPHAHVVTMTTRKTLRGPIGALIFANKQLLGQEVAEKIDFAVFPSLQGGPQNHSIAGIAVALHEAMQPDFKIYAHQVVKNAQALADELARAGFDVVSGGTDKHLILVDLRSRGWSGKDAALALEKVGIIANKNTVPGETGKPWNPSGLRLGTPAMTTRGYKENDIVKVAKKIVNTLTIIK</sequence>
<evidence type="ECO:0000256" key="4">
    <source>
        <dbReference type="PIRSR" id="PIRSR000412-50"/>
    </source>
</evidence>
<reference evidence="7" key="1">
    <citation type="submission" date="2017-09" db="EMBL/GenBank/DDBJ databases">
        <title>Depth-based differentiation of microbial function through sediment-hosted aquifers and enrichment of novel symbionts in the deep terrestrial subsurface.</title>
        <authorList>
            <person name="Probst A.J."/>
            <person name="Ladd B."/>
            <person name="Jarett J.K."/>
            <person name="Geller-Mcgrath D.E."/>
            <person name="Sieber C.M.K."/>
            <person name="Emerson J.B."/>
            <person name="Anantharaman K."/>
            <person name="Thomas B.C."/>
            <person name="Malmstrom R."/>
            <person name="Stieglmeier M."/>
            <person name="Klingl A."/>
            <person name="Woyke T."/>
            <person name="Ryan C.M."/>
            <person name="Banfield J.F."/>
        </authorList>
    </citation>
    <scope>NUCLEOTIDE SEQUENCE [LARGE SCALE GENOMIC DNA]</scope>
</reference>
<comment type="function">
    <text evidence="3">Catalyzes the reversible interconversion of serine and glycine with tetrahydrofolate (THF) serving as the one-carbon carrier. This reaction serves as the major source of one-carbon groups required for the biosynthesis of purines, thymidylate, methionine, and other important biomolecules.</text>
</comment>
<dbReference type="GO" id="GO:0005737">
    <property type="term" value="C:cytoplasm"/>
    <property type="evidence" value="ECO:0007669"/>
    <property type="project" value="UniProtKB-SubCell"/>
</dbReference>
<keyword evidence="6" id="KW-0489">Methyltransferase</keyword>
<dbReference type="UniPathway" id="UPA00193"/>
<comment type="catalytic activity">
    <reaction evidence="3">
        <text>(6R)-5,10-methylene-5,6,7,8-tetrahydrofolate + glycine + H2O = (6S)-5,6,7,8-tetrahydrofolate + L-serine</text>
        <dbReference type="Rhea" id="RHEA:15481"/>
        <dbReference type="ChEBI" id="CHEBI:15377"/>
        <dbReference type="ChEBI" id="CHEBI:15636"/>
        <dbReference type="ChEBI" id="CHEBI:33384"/>
        <dbReference type="ChEBI" id="CHEBI:57305"/>
        <dbReference type="ChEBI" id="CHEBI:57453"/>
        <dbReference type="EC" id="2.1.2.1"/>
    </reaction>
</comment>
<dbReference type="GO" id="GO:0030170">
    <property type="term" value="F:pyridoxal phosphate binding"/>
    <property type="evidence" value="ECO:0007669"/>
    <property type="project" value="UniProtKB-UniRule"/>
</dbReference>
<dbReference type="Gene3D" id="3.40.640.10">
    <property type="entry name" value="Type I PLP-dependent aspartate aminotransferase-like (Major domain)"/>
    <property type="match status" value="1"/>
</dbReference>
<evidence type="ECO:0000256" key="3">
    <source>
        <dbReference type="HAMAP-Rule" id="MF_00051"/>
    </source>
</evidence>
<keyword evidence="2 3" id="KW-0663">Pyridoxal phosphate</keyword>
<keyword evidence="3 6" id="KW-0808">Transferase</keyword>
<dbReference type="InterPro" id="IPR015422">
    <property type="entry name" value="PyrdxlP-dep_Trfase_small"/>
</dbReference>
<protein>
    <recommendedName>
        <fullName evidence="3">Probable serine hydroxymethyltransferase</fullName>
        <shortName evidence="3">SHMT</shortName>
        <shortName evidence="3">Serine methylase</shortName>
        <ecNumber evidence="3">2.1.2.1</ecNumber>
    </recommendedName>
</protein>
<feature type="domain" description="Serine hydroxymethyltransferase-like" evidence="5">
    <location>
        <begin position="3"/>
        <end position="393"/>
    </location>
</feature>
<dbReference type="NCBIfam" id="NF000586">
    <property type="entry name" value="PRK00011.1"/>
    <property type="match status" value="1"/>
</dbReference>
<name>A0A2H0X124_9BACT</name>
<comment type="pathway">
    <text evidence="3">One-carbon metabolism; tetrahydrofolate interconversion.</text>
</comment>
<dbReference type="CDD" id="cd00378">
    <property type="entry name" value="SHMT"/>
    <property type="match status" value="1"/>
</dbReference>
<comment type="subunit">
    <text evidence="3">Homodimer.</text>
</comment>
<dbReference type="PIRSF" id="PIRSF000412">
    <property type="entry name" value="SHMT"/>
    <property type="match status" value="1"/>
</dbReference>
<evidence type="ECO:0000256" key="2">
    <source>
        <dbReference type="ARBA" id="ARBA00022898"/>
    </source>
</evidence>
<dbReference type="EMBL" id="PEYY01000088">
    <property type="protein sequence ID" value="PIS17889.1"/>
    <property type="molecule type" value="Genomic_DNA"/>
</dbReference>
<dbReference type="EC" id="2.1.2.1" evidence="3"/>
<proteinExistence type="inferred from homology"/>
<dbReference type="HAMAP" id="MF_00051">
    <property type="entry name" value="SHMT"/>
    <property type="match status" value="1"/>
</dbReference>
<dbReference type="GO" id="GO:0019264">
    <property type="term" value="P:glycine biosynthetic process from serine"/>
    <property type="evidence" value="ECO:0007669"/>
    <property type="project" value="InterPro"/>
</dbReference>
<dbReference type="InterPro" id="IPR001085">
    <property type="entry name" value="Ser_HO-MeTrfase"/>
</dbReference>
<evidence type="ECO:0000259" key="5">
    <source>
        <dbReference type="Pfam" id="PF00464"/>
    </source>
</evidence>
<dbReference type="Proteomes" id="UP000229574">
    <property type="component" value="Unassembled WGS sequence"/>
</dbReference>
<keyword evidence="3" id="KW-0554">One-carbon metabolism</keyword>
<evidence type="ECO:0000313" key="7">
    <source>
        <dbReference type="Proteomes" id="UP000229574"/>
    </source>
</evidence>
<dbReference type="SUPFAM" id="SSF53383">
    <property type="entry name" value="PLP-dependent transferases"/>
    <property type="match status" value="1"/>
</dbReference>
<dbReference type="PANTHER" id="PTHR11680">
    <property type="entry name" value="SERINE HYDROXYMETHYLTRANSFERASE"/>
    <property type="match status" value="1"/>
</dbReference>
<comment type="cofactor">
    <cofactor evidence="1 3 4">
        <name>pyridoxal 5'-phosphate</name>
        <dbReference type="ChEBI" id="CHEBI:597326"/>
    </cofactor>
</comment>
<keyword evidence="3" id="KW-0963">Cytoplasm</keyword>
<dbReference type="AlphaFoldDB" id="A0A2H0X124"/>
<dbReference type="PANTHER" id="PTHR11680:SF35">
    <property type="entry name" value="SERINE HYDROXYMETHYLTRANSFERASE 1"/>
    <property type="match status" value="1"/>
</dbReference>
<dbReference type="GO" id="GO:0008168">
    <property type="term" value="F:methyltransferase activity"/>
    <property type="evidence" value="ECO:0007669"/>
    <property type="project" value="UniProtKB-KW"/>
</dbReference>
<dbReference type="GO" id="GO:0035999">
    <property type="term" value="P:tetrahydrofolate interconversion"/>
    <property type="evidence" value="ECO:0007669"/>
    <property type="project" value="UniProtKB-UniRule"/>
</dbReference>
<dbReference type="GO" id="GO:0032259">
    <property type="term" value="P:methylation"/>
    <property type="evidence" value="ECO:0007669"/>
    <property type="project" value="UniProtKB-KW"/>
</dbReference>
<dbReference type="InterPro" id="IPR049943">
    <property type="entry name" value="Ser_HO-MeTrfase-like"/>
</dbReference>
<organism evidence="6 7">
    <name type="scientific">Candidatus Collierbacteria bacterium CG09_land_8_20_14_0_10_46_12</name>
    <dbReference type="NCBI Taxonomy" id="1974533"/>
    <lineage>
        <taxon>Bacteria</taxon>
        <taxon>Candidatus Collieribacteriota</taxon>
    </lineage>
</organism>
<dbReference type="Pfam" id="PF00464">
    <property type="entry name" value="SHMT"/>
    <property type="match status" value="1"/>
</dbReference>
<gene>
    <name evidence="3 6" type="primary">glyA</name>
    <name evidence="6" type="ORF">COT54_02235</name>
</gene>
<feature type="binding site" evidence="3">
    <location>
        <begin position="124"/>
        <end position="126"/>
    </location>
    <ligand>
        <name>(6S)-5,6,7,8-tetrahydrofolate</name>
        <dbReference type="ChEBI" id="CHEBI:57453"/>
    </ligand>
</feature>
<dbReference type="GO" id="GO:0004372">
    <property type="term" value="F:glycine hydroxymethyltransferase activity"/>
    <property type="evidence" value="ECO:0007669"/>
    <property type="project" value="UniProtKB-EC"/>
</dbReference>
<evidence type="ECO:0000313" key="6">
    <source>
        <dbReference type="EMBL" id="PIS17889.1"/>
    </source>
</evidence>
<comment type="subcellular location">
    <subcellularLocation>
        <location evidence="3">Cytoplasm</location>
    </subcellularLocation>
</comment>
<dbReference type="InterPro" id="IPR015421">
    <property type="entry name" value="PyrdxlP-dep_Trfase_major"/>
</dbReference>
<feature type="binding site" evidence="3">
    <location>
        <position position="120"/>
    </location>
    <ligand>
        <name>(6S)-5,6,7,8-tetrahydrofolate</name>
        <dbReference type="ChEBI" id="CHEBI:57453"/>
    </ligand>
</feature>
<comment type="caution">
    <text evidence="3">Lacks conserved residue(s) required for the propagation of feature annotation.</text>
</comment>
<dbReference type="Gene3D" id="3.90.1150.10">
    <property type="entry name" value="Aspartate Aminotransferase, domain 1"/>
    <property type="match status" value="1"/>
</dbReference>
<dbReference type="InterPro" id="IPR015424">
    <property type="entry name" value="PyrdxlP-dep_Trfase"/>
</dbReference>
<feature type="modified residue" description="N6-(pyridoxal phosphate)lysine" evidence="3 4">
    <location>
        <position position="235"/>
    </location>
</feature>
<evidence type="ECO:0000256" key="1">
    <source>
        <dbReference type="ARBA" id="ARBA00001933"/>
    </source>
</evidence>